<evidence type="ECO:0000259" key="2">
    <source>
        <dbReference type="Pfam" id="PF00754"/>
    </source>
</evidence>
<dbReference type="Pfam" id="PF00754">
    <property type="entry name" value="F5_F8_type_C"/>
    <property type="match status" value="1"/>
</dbReference>
<dbReference type="Proteomes" id="UP000726170">
    <property type="component" value="Unassembled WGS sequence"/>
</dbReference>
<comment type="caution">
    <text evidence="3">The sequence shown here is derived from an EMBL/GenBank/DDBJ whole genome shotgun (WGS) entry which is preliminary data.</text>
</comment>
<name>A0ABS6EE24_9CLOT</name>
<evidence type="ECO:0000256" key="1">
    <source>
        <dbReference type="ARBA" id="ARBA00023295"/>
    </source>
</evidence>
<organism evidence="3 4">
    <name type="scientific">Clostridium mobile</name>
    <dbReference type="NCBI Taxonomy" id="2841512"/>
    <lineage>
        <taxon>Bacteria</taxon>
        <taxon>Bacillati</taxon>
        <taxon>Bacillota</taxon>
        <taxon>Clostridia</taxon>
        <taxon>Eubacteriales</taxon>
        <taxon>Clostridiaceae</taxon>
        <taxon>Clostridium</taxon>
    </lineage>
</organism>
<protein>
    <submittedName>
        <fullName evidence="3">Discoidin domain-containing protein</fullName>
    </submittedName>
</protein>
<keyword evidence="1" id="KW-0326">Glycosidase</keyword>
<keyword evidence="1" id="KW-0378">Hydrolase</keyword>
<evidence type="ECO:0000313" key="4">
    <source>
        <dbReference type="Proteomes" id="UP000726170"/>
    </source>
</evidence>
<gene>
    <name evidence="3" type="ORF">KQI86_03865</name>
</gene>
<dbReference type="InterPro" id="IPR000421">
    <property type="entry name" value="FA58C"/>
</dbReference>
<accession>A0ABS6EE24</accession>
<feature type="domain" description="F5/8 type C" evidence="2">
    <location>
        <begin position="21"/>
        <end position="126"/>
    </location>
</feature>
<dbReference type="EMBL" id="JAHLQF010000001">
    <property type="protein sequence ID" value="MBU5483452.1"/>
    <property type="molecule type" value="Genomic_DNA"/>
</dbReference>
<proteinExistence type="predicted"/>
<sequence>MLTQIDISNAQIISGGDDIRFPKENAVNGMINKENSWASSQNYTNLKSAFWGIIFDREIDITEIHYYQRDSDEPNNISKLNILITNDGLTWTPLRTVDVVPNKNIIEINTKTKGFKLTAGSGLSGNSQWSIVEVDFFTDETKYLIRQKENLYYIDHNYLNLGASTDTNKTSQWIDNYGYDDIEILMDNLNYKKTPTDKGFEEIYKSLNIDFKDIKGDISLKNEDDKRNIYYDCEEYKIIDKIRESNGGLGNIVYKKY</sequence>
<dbReference type="RefSeq" id="WP_216437831.1">
    <property type="nucleotide sequence ID" value="NZ_JAHLQF010000001.1"/>
</dbReference>
<keyword evidence="4" id="KW-1185">Reference proteome</keyword>
<reference evidence="3 4" key="1">
    <citation type="submission" date="2021-06" db="EMBL/GenBank/DDBJ databases">
        <authorList>
            <person name="Sun Q."/>
            <person name="Li D."/>
        </authorList>
    </citation>
    <scope>NUCLEOTIDE SEQUENCE [LARGE SCALE GENOMIC DNA]</scope>
    <source>
        <strain evidence="3 4">MSJ-11</strain>
    </source>
</reference>
<evidence type="ECO:0000313" key="3">
    <source>
        <dbReference type="EMBL" id="MBU5483452.1"/>
    </source>
</evidence>